<organism evidence="1 2">
    <name type="scientific">Sorangium atrum</name>
    <dbReference type="NCBI Taxonomy" id="2995308"/>
    <lineage>
        <taxon>Bacteria</taxon>
        <taxon>Pseudomonadati</taxon>
        <taxon>Myxococcota</taxon>
        <taxon>Polyangia</taxon>
        <taxon>Polyangiales</taxon>
        <taxon>Polyangiaceae</taxon>
        <taxon>Sorangium</taxon>
    </lineage>
</organism>
<evidence type="ECO:0000313" key="1">
    <source>
        <dbReference type="EMBL" id="MDC0684403.1"/>
    </source>
</evidence>
<name>A0ABT5CD89_9BACT</name>
<proteinExistence type="predicted"/>
<dbReference type="EMBL" id="JAQNDK010000005">
    <property type="protein sequence ID" value="MDC0684403.1"/>
    <property type="molecule type" value="Genomic_DNA"/>
</dbReference>
<keyword evidence="2" id="KW-1185">Reference proteome</keyword>
<sequence>MNDLFGTDSNDLFPPADRAKIEALTEDPDARVGYELTKGMLVWSDEKPRDVELSTFDKMMMLLSYRSMMYRPEGFRDSQDEFVRDWFAACRATWERARASGLRWIGFAPSRTDPANLALLLELEKIEFSDM</sequence>
<reference evidence="1 2" key="1">
    <citation type="submission" date="2023-01" db="EMBL/GenBank/DDBJ databases">
        <title>Minimal conservation of predation-associated metabolite biosynthetic gene clusters underscores biosynthetic potential of Myxococcota including descriptions for ten novel species: Archangium lansinium sp. nov., Myxococcus landrumus sp. nov., Nannocystis bai.</title>
        <authorList>
            <person name="Ahearne A."/>
            <person name="Stevens C."/>
            <person name="Dowd S."/>
        </authorList>
    </citation>
    <scope>NUCLEOTIDE SEQUENCE [LARGE SCALE GENOMIC DNA]</scope>
    <source>
        <strain evidence="1 2">WIWO2</strain>
    </source>
</reference>
<protein>
    <submittedName>
        <fullName evidence="1">Uncharacterized protein</fullName>
    </submittedName>
</protein>
<dbReference type="RefSeq" id="WP_272102529.1">
    <property type="nucleotide sequence ID" value="NZ_JAQNDK010000005.1"/>
</dbReference>
<dbReference type="Proteomes" id="UP001217485">
    <property type="component" value="Unassembled WGS sequence"/>
</dbReference>
<evidence type="ECO:0000313" key="2">
    <source>
        <dbReference type="Proteomes" id="UP001217485"/>
    </source>
</evidence>
<accession>A0ABT5CD89</accession>
<gene>
    <name evidence="1" type="ORF">POL72_42165</name>
</gene>
<comment type="caution">
    <text evidence="1">The sequence shown here is derived from an EMBL/GenBank/DDBJ whole genome shotgun (WGS) entry which is preliminary data.</text>
</comment>